<protein>
    <submittedName>
        <fullName evidence="1">Uncharacterized protein</fullName>
    </submittedName>
</protein>
<comment type="caution">
    <text evidence="1">The sequence shown here is derived from an EMBL/GenBank/DDBJ whole genome shotgun (WGS) entry which is preliminary data.</text>
</comment>
<evidence type="ECO:0000313" key="1">
    <source>
        <dbReference type="EMBL" id="RHY43331.1"/>
    </source>
</evidence>
<evidence type="ECO:0000313" key="2">
    <source>
        <dbReference type="Proteomes" id="UP000265716"/>
    </source>
</evidence>
<dbReference type="Proteomes" id="UP000265716">
    <property type="component" value="Unassembled WGS sequence"/>
</dbReference>
<dbReference type="AlphaFoldDB" id="A0A397CDU8"/>
<accession>A0A397CDU8</accession>
<name>A0A397CDU8_APHAT</name>
<reference evidence="1 2" key="1">
    <citation type="submission" date="2018-08" db="EMBL/GenBank/DDBJ databases">
        <title>Aphanomyces genome sequencing and annotation.</title>
        <authorList>
            <person name="Minardi D."/>
            <person name="Oidtmann B."/>
            <person name="Van Der Giezen M."/>
            <person name="Studholme D.J."/>
        </authorList>
    </citation>
    <scope>NUCLEOTIDE SEQUENCE [LARGE SCALE GENOMIC DNA]</scope>
    <source>
        <strain evidence="1 2">SA</strain>
    </source>
</reference>
<sequence length="392" mass="42890">MVVGQGLRFALARVVSRPKGEDKQRAKTNGPTVAFTCLQSYASISTMFLETAQRVVLKSRHHYRPTRLTTSYGGGNGSHSACDIPTSIQPCPLLRADILEELDWSMGIDVDTSSKSRSSIGHAAELFLDLWEYLLLTCENMVQASTLLHASSSAVDFGEKMKWEKSELVIVKIMERREFHKVYEAFRVAADAAATTTDNQTSSMSSSTSRTKASQSKAYLAQRTHSAKSPAAAAAFVDDPVGLAFSSDPNQLLTTYIDLLHRTLRYASHTDIRSIMASTIYNSVVSIAFCRFPPAQALLLDTFDAKGFNGSTTGPRKVPRHHRRPSMAKRTFFEDDNPALFGWHLTDIPHLQPALAAIDDCIHATLTQLLDAPNNIPPSAAAHSTGQTTSGN</sequence>
<proteinExistence type="predicted"/>
<organism evidence="1 2">
    <name type="scientific">Aphanomyces astaci</name>
    <name type="common">Crayfish plague agent</name>
    <dbReference type="NCBI Taxonomy" id="112090"/>
    <lineage>
        <taxon>Eukaryota</taxon>
        <taxon>Sar</taxon>
        <taxon>Stramenopiles</taxon>
        <taxon>Oomycota</taxon>
        <taxon>Saprolegniomycetes</taxon>
        <taxon>Saprolegniales</taxon>
        <taxon>Verrucalvaceae</taxon>
        <taxon>Aphanomyces</taxon>
    </lineage>
</organism>
<feature type="non-terminal residue" evidence="1">
    <location>
        <position position="392"/>
    </location>
</feature>
<dbReference type="EMBL" id="QUTC01008605">
    <property type="protein sequence ID" value="RHY43331.1"/>
    <property type="molecule type" value="Genomic_DNA"/>
</dbReference>
<gene>
    <name evidence="1" type="ORF">DYB38_013317</name>
</gene>